<dbReference type="OrthoDB" id="9810066at2"/>
<dbReference type="GO" id="GO:0005737">
    <property type="term" value="C:cytoplasm"/>
    <property type="evidence" value="ECO:0007669"/>
    <property type="project" value="UniProtKB-SubCell"/>
</dbReference>
<evidence type="ECO:0000313" key="13">
    <source>
        <dbReference type="Proteomes" id="UP000007803"/>
    </source>
</evidence>
<dbReference type="AlphaFoldDB" id="E0UPR0"/>
<dbReference type="KEGG" id="sua:Saut_0603"/>
<dbReference type="eggNOG" id="COG2518">
    <property type="taxonomic scope" value="Bacteria"/>
</dbReference>
<evidence type="ECO:0000256" key="3">
    <source>
        <dbReference type="ARBA" id="ARBA00011890"/>
    </source>
</evidence>
<evidence type="ECO:0000256" key="2">
    <source>
        <dbReference type="ARBA" id="ARBA00005369"/>
    </source>
</evidence>
<evidence type="ECO:0000313" key="12">
    <source>
        <dbReference type="EMBL" id="ADN08652.1"/>
    </source>
</evidence>
<dbReference type="PANTHER" id="PTHR11579">
    <property type="entry name" value="PROTEIN-L-ISOASPARTATE O-METHYLTRANSFERASE"/>
    <property type="match status" value="1"/>
</dbReference>
<dbReference type="PANTHER" id="PTHR11579:SF0">
    <property type="entry name" value="PROTEIN-L-ISOASPARTATE(D-ASPARTATE) O-METHYLTRANSFERASE"/>
    <property type="match status" value="1"/>
</dbReference>
<protein>
    <recommendedName>
        <fullName evidence="4">Protein-L-isoaspartate O-methyltransferase</fullName>
        <ecNumber evidence="3">2.1.1.77</ecNumber>
    </recommendedName>
    <alternativeName>
        <fullName evidence="11">L-isoaspartyl protein carboxyl methyltransferase</fullName>
    </alternativeName>
    <alternativeName>
        <fullName evidence="9">Protein L-isoaspartyl methyltransferase</fullName>
    </alternativeName>
    <alternativeName>
        <fullName evidence="10">Protein-beta-aspartate methyltransferase</fullName>
    </alternativeName>
</protein>
<evidence type="ECO:0000256" key="8">
    <source>
        <dbReference type="ARBA" id="ARBA00022691"/>
    </source>
</evidence>
<gene>
    <name evidence="12" type="ordered locus">Saut_0603</name>
</gene>
<evidence type="ECO:0000256" key="7">
    <source>
        <dbReference type="ARBA" id="ARBA00022679"/>
    </source>
</evidence>
<dbReference type="EC" id="2.1.1.77" evidence="3"/>
<evidence type="ECO:0000256" key="11">
    <source>
        <dbReference type="ARBA" id="ARBA00031350"/>
    </source>
</evidence>
<dbReference type="RefSeq" id="WP_013326408.1">
    <property type="nucleotide sequence ID" value="NC_014506.1"/>
</dbReference>
<evidence type="ECO:0000256" key="10">
    <source>
        <dbReference type="ARBA" id="ARBA00031323"/>
    </source>
</evidence>
<keyword evidence="6 12" id="KW-0489">Methyltransferase</keyword>
<keyword evidence="8" id="KW-0949">S-adenosyl-L-methionine</keyword>
<dbReference type="InterPro" id="IPR029063">
    <property type="entry name" value="SAM-dependent_MTases_sf"/>
</dbReference>
<comment type="subcellular location">
    <subcellularLocation>
        <location evidence="1">Cytoplasm</location>
    </subcellularLocation>
</comment>
<name>E0UPR0_SULAO</name>
<dbReference type="CDD" id="cd02440">
    <property type="entry name" value="AdoMet_MTases"/>
    <property type="match status" value="1"/>
</dbReference>
<accession>E0UPR0</accession>
<dbReference type="SUPFAM" id="SSF53335">
    <property type="entry name" value="S-adenosyl-L-methionine-dependent methyltransferases"/>
    <property type="match status" value="1"/>
</dbReference>
<keyword evidence="7 12" id="KW-0808">Transferase</keyword>
<evidence type="ECO:0000256" key="5">
    <source>
        <dbReference type="ARBA" id="ARBA00022490"/>
    </source>
</evidence>
<dbReference type="Pfam" id="PF01135">
    <property type="entry name" value="PCMT"/>
    <property type="match status" value="1"/>
</dbReference>
<dbReference type="STRING" id="563040.Saut_0603"/>
<reference evidence="13" key="1">
    <citation type="journal article" date="2010" name="Stand. Genomic Sci.">
        <title>Complete genome sequence of Sulfurimonas autotrophica type strain (OK10).</title>
        <authorList>
            <person name="Sikorski J."/>
            <person name="Munk C."/>
            <person name="Lapidus A."/>
            <person name="Djao O."/>
            <person name="Lucas S."/>
            <person name="Glavina Del Rio T."/>
            <person name="Nolan M."/>
            <person name="Tice H."/>
            <person name="Han C."/>
            <person name="Cheng J."/>
            <person name="Tapia R."/>
            <person name="Goodwin L."/>
            <person name="Pitluck S."/>
            <person name="Liolios K."/>
            <person name="Ivanova N."/>
            <person name="Mavromatis K."/>
            <person name="Mikhailova N."/>
            <person name="Pati A."/>
            <person name="Sims D."/>
            <person name="Meincke L."/>
            <person name="Brettin T."/>
            <person name="Detter J."/>
            <person name="Chen A."/>
            <person name="Palaniappan K."/>
            <person name="Land M."/>
            <person name="Hauser L."/>
            <person name="Chang Y."/>
            <person name="Jeffries C."/>
            <person name="Rohde M."/>
            <person name="Lang E."/>
            <person name="Spring S."/>
            <person name="Goker M."/>
            <person name="Woyke T."/>
            <person name="Bristow J."/>
            <person name="Eisen J."/>
            <person name="Markowitz V."/>
            <person name="Hugenholtz P."/>
            <person name="Kyrpides N."/>
            <person name="Klenk H."/>
        </authorList>
    </citation>
    <scope>NUCLEOTIDE SEQUENCE [LARGE SCALE GENOMIC DNA]</scope>
    <source>
        <strain evidence="13">ATCC BAA-671 / DSM 16294 / JCM 11897 / OK10</strain>
    </source>
</reference>
<dbReference type="HOGENOM" id="CLU_055432_2_0_7"/>
<dbReference type="Gene3D" id="3.40.50.150">
    <property type="entry name" value="Vaccinia Virus protein VP39"/>
    <property type="match status" value="1"/>
</dbReference>
<keyword evidence="5" id="KW-0963">Cytoplasm</keyword>
<dbReference type="GO" id="GO:0032259">
    <property type="term" value="P:methylation"/>
    <property type="evidence" value="ECO:0007669"/>
    <property type="project" value="UniProtKB-KW"/>
</dbReference>
<organism evidence="12 13">
    <name type="scientific">Sulfurimonas autotrophica (strain ATCC BAA-671 / DSM 16294 / JCM 11897 / OK10)</name>
    <dbReference type="NCBI Taxonomy" id="563040"/>
    <lineage>
        <taxon>Bacteria</taxon>
        <taxon>Pseudomonadati</taxon>
        <taxon>Campylobacterota</taxon>
        <taxon>Epsilonproteobacteria</taxon>
        <taxon>Campylobacterales</taxon>
        <taxon>Sulfurimonadaceae</taxon>
        <taxon>Sulfurimonas</taxon>
    </lineage>
</organism>
<evidence type="ECO:0000256" key="6">
    <source>
        <dbReference type="ARBA" id="ARBA00022603"/>
    </source>
</evidence>
<dbReference type="InterPro" id="IPR000682">
    <property type="entry name" value="PCMT"/>
</dbReference>
<evidence type="ECO:0000256" key="9">
    <source>
        <dbReference type="ARBA" id="ARBA00030757"/>
    </source>
</evidence>
<sequence length="203" mass="22423">MKTNKELIQSMQNSGVLKTPHIMEAFEKIDRKYFVPEGFEEEIYVDAPLPIGKGQTISQPSTVAFMLELLAPQEGDSILDIGSGSAWTTALLCAIVTETGNVIGMDRVDTLVEAGKKKLSQFEFKHCHIEKAGDKLGKPGEQFDKILVSASAPEIPVELFEQLKIGATLVIPVVNSIFKFKKLSDTKVQKEEYAGFVFVPLIY</sequence>
<dbReference type="Proteomes" id="UP000007803">
    <property type="component" value="Chromosome"/>
</dbReference>
<dbReference type="EMBL" id="CP002205">
    <property type="protein sequence ID" value="ADN08652.1"/>
    <property type="molecule type" value="Genomic_DNA"/>
</dbReference>
<comment type="similarity">
    <text evidence="2">Belongs to the methyltransferase superfamily. L-isoaspartyl/D-aspartyl protein methyltransferase family.</text>
</comment>
<keyword evidence="13" id="KW-1185">Reference proteome</keyword>
<evidence type="ECO:0000256" key="1">
    <source>
        <dbReference type="ARBA" id="ARBA00004496"/>
    </source>
</evidence>
<proteinExistence type="inferred from homology"/>
<dbReference type="GO" id="GO:0004719">
    <property type="term" value="F:protein-L-isoaspartate (D-aspartate) O-methyltransferase activity"/>
    <property type="evidence" value="ECO:0007669"/>
    <property type="project" value="UniProtKB-EC"/>
</dbReference>
<evidence type="ECO:0000256" key="4">
    <source>
        <dbReference type="ARBA" id="ARBA00013346"/>
    </source>
</evidence>